<accession>A0A151M2N7</accession>
<proteinExistence type="predicted"/>
<keyword evidence="2" id="KW-1185">Reference proteome</keyword>
<protein>
    <submittedName>
        <fullName evidence="1">Uncharacterized protein</fullName>
    </submittedName>
</protein>
<dbReference type="Proteomes" id="UP000050525">
    <property type="component" value="Unassembled WGS sequence"/>
</dbReference>
<dbReference type="EMBL" id="AKHW03006780">
    <property type="protein sequence ID" value="KYO18731.1"/>
    <property type="molecule type" value="Genomic_DNA"/>
</dbReference>
<dbReference type="AlphaFoldDB" id="A0A151M2N7"/>
<sequence length="116" mass="13918">MTQNRLKTENQSLQWIPEGTEVEGRYTFLEWKADVSKMNEDLIGFTSSVLPVRYPRIQWVHLHKTLRLTSILTEQINETELKNPRTFLQPRKKLICWILWWGGKEHQKTDFFNKDS</sequence>
<evidence type="ECO:0000313" key="2">
    <source>
        <dbReference type="Proteomes" id="UP000050525"/>
    </source>
</evidence>
<evidence type="ECO:0000313" key="1">
    <source>
        <dbReference type="EMBL" id="KYO18731.1"/>
    </source>
</evidence>
<gene>
    <name evidence="1" type="ORF">Y1Q_0009166</name>
</gene>
<name>A0A151M2N7_ALLMI</name>
<reference evidence="1 2" key="1">
    <citation type="journal article" date="2012" name="Genome Biol.">
        <title>Sequencing three crocodilian genomes to illuminate the evolution of archosaurs and amniotes.</title>
        <authorList>
            <person name="St John J.A."/>
            <person name="Braun E.L."/>
            <person name="Isberg S.R."/>
            <person name="Miles L.G."/>
            <person name="Chong A.Y."/>
            <person name="Gongora J."/>
            <person name="Dalzell P."/>
            <person name="Moran C."/>
            <person name="Bed'hom B."/>
            <person name="Abzhanov A."/>
            <person name="Burgess S.C."/>
            <person name="Cooksey A.M."/>
            <person name="Castoe T.A."/>
            <person name="Crawford N.G."/>
            <person name="Densmore L.D."/>
            <person name="Drew J.C."/>
            <person name="Edwards S.V."/>
            <person name="Faircloth B.C."/>
            <person name="Fujita M.K."/>
            <person name="Greenwold M.J."/>
            <person name="Hoffmann F.G."/>
            <person name="Howard J.M."/>
            <person name="Iguchi T."/>
            <person name="Janes D.E."/>
            <person name="Khan S.Y."/>
            <person name="Kohno S."/>
            <person name="de Koning A.J."/>
            <person name="Lance S.L."/>
            <person name="McCarthy F.M."/>
            <person name="McCormack J.E."/>
            <person name="Merchant M.E."/>
            <person name="Peterson D.G."/>
            <person name="Pollock D.D."/>
            <person name="Pourmand N."/>
            <person name="Raney B.J."/>
            <person name="Roessler K.A."/>
            <person name="Sanford J.R."/>
            <person name="Sawyer R.H."/>
            <person name="Schmidt C.J."/>
            <person name="Triplett E.W."/>
            <person name="Tuberville T.D."/>
            <person name="Venegas-Anaya M."/>
            <person name="Howard J.T."/>
            <person name="Jarvis E.D."/>
            <person name="Guillette L.J.Jr."/>
            <person name="Glenn T.C."/>
            <person name="Green R.E."/>
            <person name="Ray D.A."/>
        </authorList>
    </citation>
    <scope>NUCLEOTIDE SEQUENCE [LARGE SCALE GENOMIC DNA]</scope>
    <source>
        <strain evidence="1">KSC_2009_1</strain>
    </source>
</reference>
<organism evidence="1 2">
    <name type="scientific">Alligator mississippiensis</name>
    <name type="common">American alligator</name>
    <dbReference type="NCBI Taxonomy" id="8496"/>
    <lineage>
        <taxon>Eukaryota</taxon>
        <taxon>Metazoa</taxon>
        <taxon>Chordata</taxon>
        <taxon>Craniata</taxon>
        <taxon>Vertebrata</taxon>
        <taxon>Euteleostomi</taxon>
        <taxon>Archelosauria</taxon>
        <taxon>Archosauria</taxon>
        <taxon>Crocodylia</taxon>
        <taxon>Alligatoridae</taxon>
        <taxon>Alligatorinae</taxon>
        <taxon>Alligator</taxon>
    </lineage>
</organism>
<comment type="caution">
    <text evidence="1">The sequence shown here is derived from an EMBL/GenBank/DDBJ whole genome shotgun (WGS) entry which is preliminary data.</text>
</comment>